<evidence type="ECO:0000259" key="3">
    <source>
        <dbReference type="Pfam" id="PF03109"/>
    </source>
</evidence>
<dbReference type="PANTHER" id="PTHR10566">
    <property type="entry name" value="CHAPERONE-ACTIVITY OF BC1 COMPLEX CABC1 -RELATED"/>
    <property type="match status" value="1"/>
</dbReference>
<dbReference type="InterPro" id="IPR011009">
    <property type="entry name" value="Kinase-like_dom_sf"/>
</dbReference>
<dbReference type="CDD" id="cd05121">
    <property type="entry name" value="ABC1_ADCK3-like"/>
    <property type="match status" value="1"/>
</dbReference>
<evidence type="ECO:0000256" key="1">
    <source>
        <dbReference type="ARBA" id="ARBA00009670"/>
    </source>
</evidence>
<evidence type="ECO:0000256" key="2">
    <source>
        <dbReference type="SAM" id="Phobius"/>
    </source>
</evidence>
<keyword evidence="5" id="KW-1185">Reference proteome</keyword>
<keyword evidence="4" id="KW-0830">Ubiquinone</keyword>
<gene>
    <name evidence="4" type="ORF">SAMN05443638_10293</name>
</gene>
<keyword evidence="2" id="KW-1133">Transmembrane helix</keyword>
<dbReference type="STRING" id="1533.SAMN05443638_10293"/>
<dbReference type="AlphaFoldDB" id="A0A1M4TAS5"/>
<evidence type="ECO:0000313" key="4">
    <source>
        <dbReference type="EMBL" id="SHE41347.1"/>
    </source>
</evidence>
<comment type="similarity">
    <text evidence="1">Belongs to the protein kinase superfamily. ADCK protein kinase family.</text>
</comment>
<keyword evidence="2" id="KW-0472">Membrane</keyword>
<evidence type="ECO:0000313" key="5">
    <source>
        <dbReference type="Proteomes" id="UP000184035"/>
    </source>
</evidence>
<dbReference type="Proteomes" id="UP000184035">
    <property type="component" value="Unassembled WGS sequence"/>
</dbReference>
<accession>A0A1M4TAS5</accession>
<dbReference type="InterPro" id="IPR004147">
    <property type="entry name" value="ABC1_dom"/>
</dbReference>
<dbReference type="SUPFAM" id="SSF56112">
    <property type="entry name" value="Protein kinase-like (PK-like)"/>
    <property type="match status" value="1"/>
</dbReference>
<feature type="domain" description="ABC1 atypical kinase-like" evidence="3">
    <location>
        <begin position="74"/>
        <end position="316"/>
    </location>
</feature>
<dbReference type="OrthoDB" id="9795390at2"/>
<proteinExistence type="inferred from homology"/>
<dbReference type="PANTHER" id="PTHR10566:SF113">
    <property type="entry name" value="PROTEIN ACTIVITY OF BC1 COMPLEX KINASE 7, CHLOROPLASTIC"/>
    <property type="match status" value="1"/>
</dbReference>
<feature type="transmembrane region" description="Helical" evidence="2">
    <location>
        <begin position="477"/>
        <end position="498"/>
    </location>
</feature>
<dbReference type="Pfam" id="PF03109">
    <property type="entry name" value="ABC1"/>
    <property type="match status" value="1"/>
</dbReference>
<feature type="transmembrane region" description="Helical" evidence="2">
    <location>
        <begin position="504"/>
        <end position="525"/>
    </location>
</feature>
<sequence>MKRKAIDRFKEIVEVLGKYGFGYIIDSKLNNQKNLPENLRKAFEELGPTFIKIGQILSTRPDILPKRYIKELRKLQDEVPEEKIGSMKEIFSKQLGKEIPDIFETFNEKPLASASVAQVYEGTLKDGRDIVIKIQRPDIEEKMDLDISILMRIFKFTKPHFQDMLVDPIDALKELKKATKKELNFKLEKDNMEKFKKNNAKVAYVYVPYLVEEFCTEKIITMEKINGLKINDKYNLLKDGYDLNDIGKKLALSFCKQVFDDGFFHGDPHPGNLLIRGGKICYIDFGLVGDISKAMVEYLNEGVFAVATKNTNGVVDFLLSVGLKKGKINRNDLYEGVDYMLDMYLSTSLKNIKISLLLQEIFELAQKNNIQLPREFIILIRSMVLLEGVVTEISPDLEVLDILIPYIKQKGKNYILKNLNKDKITMGLFKFTKDSSKVPSKFVELSDSIVQGRAKINLQIDDIDNTMNQLNKMVNRIVFGFIVGALIVGSSLIVNMNIGPQYRGISILAITGYLVSAVFALYLLISIIRSGNLK</sequence>
<organism evidence="4 5">
    <name type="scientific">Clostridium fallax</name>
    <dbReference type="NCBI Taxonomy" id="1533"/>
    <lineage>
        <taxon>Bacteria</taxon>
        <taxon>Bacillati</taxon>
        <taxon>Bacillota</taxon>
        <taxon>Clostridia</taxon>
        <taxon>Eubacteriales</taxon>
        <taxon>Clostridiaceae</taxon>
        <taxon>Clostridium</taxon>
    </lineage>
</organism>
<dbReference type="RefSeq" id="WP_072892510.1">
    <property type="nucleotide sequence ID" value="NZ_FQVM01000002.1"/>
</dbReference>
<keyword evidence="2" id="KW-0812">Transmembrane</keyword>
<dbReference type="InterPro" id="IPR050154">
    <property type="entry name" value="UbiB_kinase"/>
</dbReference>
<name>A0A1M4TAS5_9CLOT</name>
<reference evidence="4 5" key="1">
    <citation type="submission" date="2016-11" db="EMBL/GenBank/DDBJ databases">
        <authorList>
            <person name="Jaros S."/>
            <person name="Januszkiewicz K."/>
            <person name="Wedrychowicz H."/>
        </authorList>
    </citation>
    <scope>NUCLEOTIDE SEQUENCE [LARGE SCALE GENOMIC DNA]</scope>
    <source>
        <strain evidence="4 5">DSM 2631</strain>
    </source>
</reference>
<dbReference type="EMBL" id="FQVM01000002">
    <property type="protein sequence ID" value="SHE41347.1"/>
    <property type="molecule type" value="Genomic_DNA"/>
</dbReference>
<protein>
    <submittedName>
        <fullName evidence="4">Ubiquinone biosynthesis protein</fullName>
    </submittedName>
</protein>